<dbReference type="SUPFAM" id="SSF56112">
    <property type="entry name" value="Protein kinase-like (PK-like)"/>
    <property type="match status" value="1"/>
</dbReference>
<accession>A0A4Y6PP91</accession>
<sequence>MMTLSNTCSLEVLTVIVGNYRIGRVLAHGGMATVYRGIYRPTGMPVAIKVLTEESSVDEVLVHRMHQEARIQNILGRQHSGIVTCYEEIEVDGRPAMVLEYVPGRSVLDIVEDDGVFEPLEAIDVVLATLDALSHAHHHGIVHRDVKGENILVTPQGAVKVTDFGVARAEVGGRNSRVTESRDLVGTMVYMAPEQLTSPRTVDHRADLYAVGVTLYEMLTGDVPFDGEEGYPLMKRIELEAPPDPRQFVPDLHECLVEVVFKSLEKDPDERYFSAGEMDAALRRCRKILTGAEDYDGPRPGENRRGEKTWYWEPSEPRPLPEPRSFGYLVDLSGNLMPGQILLRRAGLKIGRDPDRCDLIVPDDEVAAEHVLLLPLETGQVLLVDLLTDGQTTLNGEPVARAALEPGDEFELVGRWKFCFQR</sequence>
<reference evidence="7 8" key="1">
    <citation type="submission" date="2019-06" db="EMBL/GenBank/DDBJ databases">
        <title>Persicimonas caeni gen. nov., sp. nov., a predatory bacterium isolated from solar saltern.</title>
        <authorList>
            <person name="Wang S."/>
        </authorList>
    </citation>
    <scope>NUCLEOTIDE SEQUENCE [LARGE SCALE GENOMIC DNA]</scope>
    <source>
        <strain evidence="7 8">YN101</strain>
    </source>
</reference>
<keyword evidence="1" id="KW-0808">Transferase</keyword>
<dbReference type="SMART" id="SM00220">
    <property type="entry name" value="S_TKc"/>
    <property type="match status" value="1"/>
</dbReference>
<dbReference type="InterPro" id="IPR032030">
    <property type="entry name" value="YscD_cytoplasmic_dom"/>
</dbReference>
<dbReference type="GO" id="GO:0005524">
    <property type="term" value="F:ATP binding"/>
    <property type="evidence" value="ECO:0007669"/>
    <property type="project" value="UniProtKB-KW"/>
</dbReference>
<dbReference type="RefSeq" id="WP_141196576.1">
    <property type="nucleotide sequence ID" value="NZ_CP042468.1"/>
</dbReference>
<dbReference type="Gene3D" id="2.60.200.20">
    <property type="match status" value="1"/>
</dbReference>
<dbReference type="Pfam" id="PF16697">
    <property type="entry name" value="Yop-YscD_cpl"/>
    <property type="match status" value="1"/>
</dbReference>
<dbReference type="AlphaFoldDB" id="A0A4Y6PP91"/>
<evidence type="ECO:0000313" key="8">
    <source>
        <dbReference type="Proteomes" id="UP000315995"/>
    </source>
</evidence>
<keyword evidence="8" id="KW-1185">Reference proteome</keyword>
<evidence type="ECO:0000313" key="7">
    <source>
        <dbReference type="EMBL" id="QDG50080.1"/>
    </source>
</evidence>
<dbReference type="InterPro" id="IPR008984">
    <property type="entry name" value="SMAD_FHA_dom_sf"/>
</dbReference>
<dbReference type="PROSITE" id="PS50006">
    <property type="entry name" value="FHA_DOMAIN"/>
    <property type="match status" value="1"/>
</dbReference>
<evidence type="ECO:0000256" key="1">
    <source>
        <dbReference type="ARBA" id="ARBA00022679"/>
    </source>
</evidence>
<proteinExistence type="predicted"/>
<dbReference type="PROSITE" id="PS00108">
    <property type="entry name" value="PROTEIN_KINASE_ST"/>
    <property type="match status" value="1"/>
</dbReference>
<dbReference type="OrthoDB" id="9801841at2"/>
<dbReference type="Gene3D" id="1.10.510.10">
    <property type="entry name" value="Transferase(Phosphotransferase) domain 1"/>
    <property type="match status" value="1"/>
</dbReference>
<evidence type="ECO:0000259" key="5">
    <source>
        <dbReference type="PROSITE" id="PS50006"/>
    </source>
</evidence>
<evidence type="ECO:0000256" key="2">
    <source>
        <dbReference type="ARBA" id="ARBA00022741"/>
    </source>
</evidence>
<dbReference type="EMBL" id="CP041186">
    <property type="protein sequence ID" value="QDG50080.1"/>
    <property type="molecule type" value="Genomic_DNA"/>
</dbReference>
<dbReference type="Pfam" id="PF00069">
    <property type="entry name" value="Pkinase"/>
    <property type="match status" value="1"/>
</dbReference>
<feature type="domain" description="Protein kinase" evidence="6">
    <location>
        <begin position="20"/>
        <end position="289"/>
    </location>
</feature>
<evidence type="ECO:0000256" key="3">
    <source>
        <dbReference type="ARBA" id="ARBA00022777"/>
    </source>
</evidence>
<organism evidence="7 8">
    <name type="scientific">Persicimonas caeni</name>
    <dbReference type="NCBI Taxonomy" id="2292766"/>
    <lineage>
        <taxon>Bacteria</taxon>
        <taxon>Deltaproteobacteria</taxon>
        <taxon>Bradymonadales</taxon>
        <taxon>Bradymonadaceae</taxon>
        <taxon>Persicimonas</taxon>
    </lineage>
</organism>
<dbReference type="CDD" id="cd00060">
    <property type="entry name" value="FHA"/>
    <property type="match status" value="1"/>
</dbReference>
<dbReference type="InterPro" id="IPR008271">
    <property type="entry name" value="Ser/Thr_kinase_AS"/>
</dbReference>
<evidence type="ECO:0000256" key="4">
    <source>
        <dbReference type="ARBA" id="ARBA00022840"/>
    </source>
</evidence>
<accession>A0A5B8Y125</accession>
<evidence type="ECO:0000259" key="6">
    <source>
        <dbReference type="PROSITE" id="PS50011"/>
    </source>
</evidence>
<name>A0A4Y6PP91_PERCE</name>
<dbReference type="PROSITE" id="PS50011">
    <property type="entry name" value="PROTEIN_KINASE_DOM"/>
    <property type="match status" value="1"/>
</dbReference>
<dbReference type="SUPFAM" id="SSF49879">
    <property type="entry name" value="SMAD/FHA domain"/>
    <property type="match status" value="1"/>
</dbReference>
<dbReference type="CDD" id="cd14014">
    <property type="entry name" value="STKc_PknB_like"/>
    <property type="match status" value="1"/>
</dbReference>
<dbReference type="InterPro" id="IPR000253">
    <property type="entry name" value="FHA_dom"/>
</dbReference>
<protein>
    <submittedName>
        <fullName evidence="7">FHA domain-containing protein</fullName>
    </submittedName>
</protein>
<dbReference type="GO" id="GO:0004674">
    <property type="term" value="F:protein serine/threonine kinase activity"/>
    <property type="evidence" value="ECO:0007669"/>
    <property type="project" value="TreeGrafter"/>
</dbReference>
<dbReference type="PANTHER" id="PTHR43289:SF6">
    <property type="entry name" value="SERINE_THREONINE-PROTEIN KINASE NEKL-3"/>
    <property type="match status" value="1"/>
</dbReference>
<dbReference type="Proteomes" id="UP000315995">
    <property type="component" value="Chromosome"/>
</dbReference>
<keyword evidence="3" id="KW-0418">Kinase</keyword>
<feature type="domain" description="FHA" evidence="5">
    <location>
        <begin position="348"/>
        <end position="399"/>
    </location>
</feature>
<keyword evidence="4" id="KW-0067">ATP-binding</keyword>
<dbReference type="InterPro" id="IPR000719">
    <property type="entry name" value="Prot_kinase_dom"/>
</dbReference>
<dbReference type="PANTHER" id="PTHR43289">
    <property type="entry name" value="MITOGEN-ACTIVATED PROTEIN KINASE KINASE KINASE 20-RELATED"/>
    <property type="match status" value="1"/>
</dbReference>
<keyword evidence="2" id="KW-0547">Nucleotide-binding</keyword>
<gene>
    <name evidence="7" type="ORF">FIV42_04815</name>
</gene>
<dbReference type="InterPro" id="IPR011009">
    <property type="entry name" value="Kinase-like_dom_sf"/>
</dbReference>